<organism evidence="1 2">
    <name type="scientific">Trichophyton tonsurans (strain CBS 112818)</name>
    <name type="common">Scalp ringworm fungus</name>
    <dbReference type="NCBI Taxonomy" id="647933"/>
    <lineage>
        <taxon>Eukaryota</taxon>
        <taxon>Fungi</taxon>
        <taxon>Dikarya</taxon>
        <taxon>Ascomycota</taxon>
        <taxon>Pezizomycotina</taxon>
        <taxon>Eurotiomycetes</taxon>
        <taxon>Eurotiomycetidae</taxon>
        <taxon>Onygenales</taxon>
        <taxon>Arthrodermataceae</taxon>
        <taxon>Trichophyton</taxon>
    </lineage>
</organism>
<name>F2RME0_TRIT1</name>
<dbReference type="Proteomes" id="UP000009172">
    <property type="component" value="Unassembled WGS sequence"/>
</dbReference>
<dbReference type="EMBL" id="GG698477">
    <property type="protein sequence ID" value="EGD92489.1"/>
    <property type="molecule type" value="Genomic_DNA"/>
</dbReference>
<keyword evidence="2" id="KW-1185">Reference proteome</keyword>
<evidence type="ECO:0000313" key="2">
    <source>
        <dbReference type="Proteomes" id="UP000009172"/>
    </source>
</evidence>
<protein>
    <submittedName>
        <fullName evidence="1">Uncharacterized protein</fullName>
    </submittedName>
</protein>
<accession>F2RME0</accession>
<evidence type="ECO:0000313" key="1">
    <source>
        <dbReference type="EMBL" id="EGD92489.1"/>
    </source>
</evidence>
<dbReference type="AlphaFoldDB" id="F2RME0"/>
<reference evidence="2" key="1">
    <citation type="journal article" date="2012" name="MBio">
        <title>Comparative genome analysis of Trichophyton rubrum and related dermatophytes reveals candidate genes involved in infection.</title>
        <authorList>
            <person name="Martinez D.A."/>
            <person name="Oliver B.G."/>
            <person name="Graeser Y."/>
            <person name="Goldberg J.M."/>
            <person name="Li W."/>
            <person name="Martinez-Rossi N.M."/>
            <person name="Monod M."/>
            <person name="Shelest E."/>
            <person name="Barton R.C."/>
            <person name="Birch E."/>
            <person name="Brakhage A.A."/>
            <person name="Chen Z."/>
            <person name="Gurr S.J."/>
            <person name="Heiman D."/>
            <person name="Heitman J."/>
            <person name="Kosti I."/>
            <person name="Rossi A."/>
            <person name="Saif S."/>
            <person name="Samalova M."/>
            <person name="Saunders C.W."/>
            <person name="Shea T."/>
            <person name="Summerbell R.C."/>
            <person name="Xu J."/>
            <person name="Young S."/>
            <person name="Zeng Q."/>
            <person name="Birren B.W."/>
            <person name="Cuomo C.A."/>
            <person name="White T.C."/>
        </authorList>
    </citation>
    <scope>NUCLEOTIDE SEQUENCE [LARGE SCALE GENOMIC DNA]</scope>
    <source>
        <strain evidence="2">CBS 112818</strain>
    </source>
</reference>
<proteinExistence type="predicted"/>
<gene>
    <name evidence="1" type="ORF">TESG_08235</name>
</gene>
<sequence length="115" mass="12892">MLGEISANTRDTKQKCVYESFFESLAYGCMRSHRMRPSPLSLGGFMQVVSSAPLVILLNMKDVNEAVQINFAIALVPRQSQKKQASLTVLTKLYRIRKIKLPANSRHNHLASLTS</sequence>
<dbReference type="HOGENOM" id="CLU_2110712_0_0_1"/>